<dbReference type="RefSeq" id="WP_208235909.1">
    <property type="nucleotide sequence ID" value="NZ_BAAAQU010000001.1"/>
</dbReference>
<name>A0A939QIH1_9MICO</name>
<dbReference type="AlphaFoldDB" id="A0A939QIH1"/>
<accession>A0A939QIH1</accession>
<reference evidence="2" key="1">
    <citation type="submission" date="2021-03" db="EMBL/GenBank/DDBJ databases">
        <title>Leucobacter chromiisoli sp. nov., isolated from chromium-containing soil of chemical plant.</title>
        <authorList>
            <person name="Xu Z."/>
        </authorList>
    </citation>
    <scope>NUCLEOTIDE SEQUENCE</scope>
    <source>
        <strain evidence="2">K 70/01</strain>
    </source>
</reference>
<proteinExistence type="predicted"/>
<protein>
    <submittedName>
        <fullName evidence="2">Uncharacterized protein</fullName>
    </submittedName>
</protein>
<feature type="transmembrane region" description="Helical" evidence="1">
    <location>
        <begin position="42"/>
        <end position="60"/>
    </location>
</feature>
<evidence type="ECO:0000256" key="1">
    <source>
        <dbReference type="SAM" id="Phobius"/>
    </source>
</evidence>
<organism evidence="2 3">
    <name type="scientific">Leucobacter tardus</name>
    <dbReference type="NCBI Taxonomy" id="501483"/>
    <lineage>
        <taxon>Bacteria</taxon>
        <taxon>Bacillati</taxon>
        <taxon>Actinomycetota</taxon>
        <taxon>Actinomycetes</taxon>
        <taxon>Micrococcales</taxon>
        <taxon>Microbacteriaceae</taxon>
        <taxon>Leucobacter</taxon>
    </lineage>
</organism>
<sequence length="127" mass="13347">MNVFDWIIPAVAAALLLPYLFALRPRARAAERERQRTDRLGLLTSGFAIVTIVVVARQIGMWTTPLLPAWFALVVIAAAAIAGLVLRSRGLAWIRPGARPGLRIAGFALAVVAGGAVIGVLTVPGAA</sequence>
<keyword evidence="3" id="KW-1185">Reference proteome</keyword>
<evidence type="ECO:0000313" key="3">
    <source>
        <dbReference type="Proteomes" id="UP000668403"/>
    </source>
</evidence>
<evidence type="ECO:0000313" key="2">
    <source>
        <dbReference type="EMBL" id="MBO2988506.1"/>
    </source>
</evidence>
<comment type="caution">
    <text evidence="2">The sequence shown here is derived from an EMBL/GenBank/DDBJ whole genome shotgun (WGS) entry which is preliminary data.</text>
</comment>
<feature type="transmembrane region" description="Helical" evidence="1">
    <location>
        <begin position="6"/>
        <end position="22"/>
    </location>
</feature>
<dbReference type="Proteomes" id="UP000668403">
    <property type="component" value="Unassembled WGS sequence"/>
</dbReference>
<gene>
    <name evidence="2" type="ORF">J4H85_00640</name>
</gene>
<dbReference type="EMBL" id="JAGFBF010000001">
    <property type="protein sequence ID" value="MBO2988506.1"/>
    <property type="molecule type" value="Genomic_DNA"/>
</dbReference>
<keyword evidence="1" id="KW-0472">Membrane</keyword>
<feature type="transmembrane region" description="Helical" evidence="1">
    <location>
        <begin position="66"/>
        <end position="86"/>
    </location>
</feature>
<keyword evidence="1" id="KW-0812">Transmembrane</keyword>
<feature type="transmembrane region" description="Helical" evidence="1">
    <location>
        <begin position="107"/>
        <end position="126"/>
    </location>
</feature>
<keyword evidence="1" id="KW-1133">Transmembrane helix</keyword>